<evidence type="ECO:0000313" key="1">
    <source>
        <dbReference type="EMBL" id="KKB39861.1"/>
    </source>
</evidence>
<accession>A0A0F5HY52</accession>
<organism evidence="1 2">
    <name type="scientific">Bacillus thermotolerans</name>
    <name type="common">Quasibacillus thermotolerans</name>
    <dbReference type="NCBI Taxonomy" id="1221996"/>
    <lineage>
        <taxon>Bacteria</taxon>
        <taxon>Bacillati</taxon>
        <taxon>Bacillota</taxon>
        <taxon>Bacilli</taxon>
        <taxon>Bacillales</taxon>
        <taxon>Bacillaceae</taxon>
        <taxon>Bacillus</taxon>
    </lineage>
</organism>
<gene>
    <name evidence="1" type="ORF">QY95_02078</name>
</gene>
<keyword evidence="2" id="KW-1185">Reference proteome</keyword>
<accession>A0A0F5I2V1</accession>
<evidence type="ECO:0000313" key="2">
    <source>
        <dbReference type="Proteomes" id="UP000031563"/>
    </source>
</evidence>
<dbReference type="Proteomes" id="UP000031563">
    <property type="component" value="Unassembled WGS sequence"/>
</dbReference>
<sequence length="48" mass="5609">MNHINIESERKEYNPFYRQDSLKLSEERGGKFFNPAVSVFALFSQAGR</sequence>
<protein>
    <submittedName>
        <fullName evidence="1">Uncharacterized protein</fullName>
    </submittedName>
</protein>
<reference evidence="1" key="1">
    <citation type="submission" date="2015-02" db="EMBL/GenBank/DDBJ databases">
        <title>Genome Assembly of Bacillaceae bacterium MTCC 8252.</title>
        <authorList>
            <person name="Verma A."/>
            <person name="Khatri I."/>
            <person name="Mual P."/>
            <person name="Subramanian S."/>
            <person name="Krishnamurthi S."/>
        </authorList>
    </citation>
    <scope>NUCLEOTIDE SEQUENCE [LARGE SCALE GENOMIC DNA]</scope>
    <source>
        <strain evidence="1">MTCC 8252</strain>
    </source>
</reference>
<comment type="caution">
    <text evidence="1">The sequence shown here is derived from an EMBL/GenBank/DDBJ whole genome shotgun (WGS) entry which is preliminary data.</text>
</comment>
<dbReference type="STRING" id="1221996.QY95_02078"/>
<name>A0A0F5HY52_BACTR</name>
<dbReference type="AlphaFoldDB" id="A0A0F5HY52"/>
<dbReference type="EMBL" id="JWIR02000037">
    <property type="protein sequence ID" value="KKB39861.1"/>
    <property type="molecule type" value="Genomic_DNA"/>
</dbReference>
<proteinExistence type="predicted"/>